<keyword evidence="1" id="KW-0378">Hydrolase</keyword>
<dbReference type="Proteomes" id="UP000602284">
    <property type="component" value="Unassembled WGS sequence"/>
</dbReference>
<dbReference type="Pfam" id="PF00756">
    <property type="entry name" value="Esterase"/>
    <property type="match status" value="1"/>
</dbReference>
<organism evidence="1 2">
    <name type="scientific">Tumebacillus amylolyticus</name>
    <dbReference type="NCBI Taxonomy" id="2801339"/>
    <lineage>
        <taxon>Bacteria</taxon>
        <taxon>Bacillati</taxon>
        <taxon>Bacillota</taxon>
        <taxon>Bacilli</taxon>
        <taxon>Bacillales</taxon>
        <taxon>Alicyclobacillaceae</taxon>
        <taxon>Tumebacillus</taxon>
    </lineage>
</organism>
<comment type="caution">
    <text evidence="1">The sequence shown here is derived from an EMBL/GenBank/DDBJ whole genome shotgun (WGS) entry which is preliminary data.</text>
</comment>
<keyword evidence="2" id="KW-1185">Reference proteome</keyword>
<name>A0ABS1J6U3_9BACL</name>
<accession>A0ABS1J6U3</accession>
<dbReference type="InterPro" id="IPR000801">
    <property type="entry name" value="Esterase-like"/>
</dbReference>
<dbReference type="RefSeq" id="WP_201631658.1">
    <property type="nucleotide sequence ID" value="NZ_JAEQNB010000001.1"/>
</dbReference>
<gene>
    <name evidence="1" type="ORF">JJB07_04935</name>
</gene>
<dbReference type="EMBL" id="JAEQNB010000001">
    <property type="protein sequence ID" value="MBL0385991.1"/>
    <property type="molecule type" value="Genomic_DNA"/>
</dbReference>
<reference evidence="1 2" key="1">
    <citation type="submission" date="2021-01" db="EMBL/GenBank/DDBJ databases">
        <title>Tumebacillus sp. strain ITR2 16S ribosomal RNA gene Genome sequencing and assembly.</title>
        <authorList>
            <person name="Kang M."/>
        </authorList>
    </citation>
    <scope>NUCLEOTIDE SEQUENCE [LARGE SCALE GENOMIC DNA]</scope>
    <source>
        <strain evidence="1 2">ITR2</strain>
    </source>
</reference>
<dbReference type="InterPro" id="IPR029058">
    <property type="entry name" value="AB_hydrolase_fold"/>
</dbReference>
<proteinExistence type="predicted"/>
<dbReference type="PANTHER" id="PTHR48098">
    <property type="entry name" value="ENTEROCHELIN ESTERASE-RELATED"/>
    <property type="match status" value="1"/>
</dbReference>
<dbReference type="SUPFAM" id="SSF53474">
    <property type="entry name" value="alpha/beta-Hydrolases"/>
    <property type="match status" value="1"/>
</dbReference>
<dbReference type="Gene3D" id="3.40.50.1820">
    <property type="entry name" value="alpha/beta hydrolase"/>
    <property type="match status" value="1"/>
</dbReference>
<dbReference type="InterPro" id="IPR050583">
    <property type="entry name" value="Mycobacterial_A85_antigen"/>
</dbReference>
<sequence>MVEKFSVPIPTHEAERTIRVYLPKSYEAGDRRYPVLYAHDGQNLFHDADATGGVSLGLEAYFDTHGVEMIVVGIDSVPGEQRIIDYYAWAHGEFSQRILGEACTLPAKGEAYIDFIVQDLKPLIDRKYRTLENSTAMAGISSGGSISMYAACAYPHIFKRIAGFSNAFYRNQEGIEDFVRDSDLSLLENVYLDCGAQEGKGEEEIAQIFLGSNRSVYEILKQKFPQARFRVVEDGEHSYEHFKKRAPEVLASLFEDIL</sequence>
<evidence type="ECO:0000313" key="1">
    <source>
        <dbReference type="EMBL" id="MBL0385991.1"/>
    </source>
</evidence>
<protein>
    <submittedName>
        <fullName evidence="1">Alpha/beta hydrolase</fullName>
    </submittedName>
</protein>
<dbReference type="GO" id="GO:0016787">
    <property type="term" value="F:hydrolase activity"/>
    <property type="evidence" value="ECO:0007669"/>
    <property type="project" value="UniProtKB-KW"/>
</dbReference>
<evidence type="ECO:0000313" key="2">
    <source>
        <dbReference type="Proteomes" id="UP000602284"/>
    </source>
</evidence>
<dbReference type="PANTHER" id="PTHR48098:SF6">
    <property type="entry name" value="FERRI-BACILLIBACTIN ESTERASE BESA"/>
    <property type="match status" value="1"/>
</dbReference>